<dbReference type="EMBL" id="CP141261">
    <property type="protein sequence ID" value="WRL65620.1"/>
    <property type="molecule type" value="Genomic_DNA"/>
</dbReference>
<proteinExistence type="predicted"/>
<gene>
    <name evidence="1" type="ORF">U6N30_08585</name>
</gene>
<name>A0ABZ1B9B0_9ACTN</name>
<protein>
    <submittedName>
        <fullName evidence="1">Uncharacterized protein</fullName>
    </submittedName>
</protein>
<evidence type="ECO:0000313" key="2">
    <source>
        <dbReference type="Proteomes" id="UP001324287"/>
    </source>
</evidence>
<dbReference type="RefSeq" id="WP_324276938.1">
    <property type="nucleotide sequence ID" value="NZ_CP141261.1"/>
</dbReference>
<organism evidence="1 2">
    <name type="scientific">Blastococcus brunescens</name>
    <dbReference type="NCBI Taxonomy" id="1564165"/>
    <lineage>
        <taxon>Bacteria</taxon>
        <taxon>Bacillati</taxon>
        <taxon>Actinomycetota</taxon>
        <taxon>Actinomycetes</taxon>
        <taxon>Geodermatophilales</taxon>
        <taxon>Geodermatophilaceae</taxon>
        <taxon>Blastococcus</taxon>
    </lineage>
</organism>
<sequence>MHVHRDRDYARYVSGIYELGPIGDSGRPDLKPIFAPRAEDGRAQATGPGMLSESLAERLTAVGFDLNWLHPGASDWHTGPHRRERAS</sequence>
<keyword evidence="2" id="KW-1185">Reference proteome</keyword>
<accession>A0ABZ1B9B0</accession>
<evidence type="ECO:0000313" key="1">
    <source>
        <dbReference type="EMBL" id="WRL65620.1"/>
    </source>
</evidence>
<dbReference type="Proteomes" id="UP001324287">
    <property type="component" value="Chromosome"/>
</dbReference>
<reference evidence="1 2" key="1">
    <citation type="submission" date="2023-12" db="EMBL/GenBank/DDBJ databases">
        <title>Blastococcus brunescens sp. nov., an actonobacterium isolated from sandstone collected in sahara desert.</title>
        <authorList>
            <person name="Gtari M."/>
            <person name="Ghodhbane F."/>
        </authorList>
    </citation>
    <scope>NUCLEOTIDE SEQUENCE [LARGE SCALE GENOMIC DNA]</scope>
    <source>
        <strain evidence="1 2">BMG 8361</strain>
    </source>
</reference>